<dbReference type="InterPro" id="IPR029045">
    <property type="entry name" value="ClpP/crotonase-like_dom_sf"/>
</dbReference>
<dbReference type="PROSITE" id="PS50989">
    <property type="entry name" value="COA_CT_CTER"/>
    <property type="match status" value="1"/>
</dbReference>
<feature type="region of interest" description="Disordered" evidence="2">
    <location>
        <begin position="1"/>
        <end position="25"/>
    </location>
</feature>
<dbReference type="InterPro" id="IPR011763">
    <property type="entry name" value="COA_CT_C"/>
</dbReference>
<dbReference type="Gene3D" id="3.90.226.10">
    <property type="entry name" value="2-enoyl-CoA Hydratase, Chain A, domain 1"/>
    <property type="match status" value="2"/>
</dbReference>
<dbReference type="InterPro" id="IPR034733">
    <property type="entry name" value="AcCoA_carboxyl_beta"/>
</dbReference>
<dbReference type="InterPro" id="IPR051047">
    <property type="entry name" value="AccD/PCCB"/>
</dbReference>
<dbReference type="PANTHER" id="PTHR43842:SF2">
    <property type="entry name" value="PROPIONYL-COA CARBOXYLASE BETA CHAIN, MITOCHONDRIAL"/>
    <property type="match status" value="1"/>
</dbReference>
<keyword evidence="5" id="KW-0808">Transferase</keyword>
<dbReference type="SUPFAM" id="SSF52096">
    <property type="entry name" value="ClpP/crotonase"/>
    <property type="match status" value="2"/>
</dbReference>
<feature type="domain" description="CoA carboxyltransferase N-terminal" evidence="3">
    <location>
        <begin position="69"/>
        <end position="318"/>
    </location>
</feature>
<dbReference type="Pfam" id="PF01039">
    <property type="entry name" value="Carboxyl_trans"/>
    <property type="match status" value="1"/>
</dbReference>
<comment type="similarity">
    <text evidence="1">Belongs to the AccD/PCCB family.</text>
</comment>
<dbReference type="Proteomes" id="UP000503540">
    <property type="component" value="Chromosome"/>
</dbReference>
<protein>
    <submittedName>
        <fullName evidence="5">Methylmalonyl-CoA carboxyltransferase</fullName>
    </submittedName>
</protein>
<feature type="compositionally biased region" description="Low complexity" evidence="2">
    <location>
        <begin position="1"/>
        <end position="17"/>
    </location>
</feature>
<dbReference type="InterPro" id="IPR011762">
    <property type="entry name" value="COA_CT_N"/>
</dbReference>
<proteinExistence type="inferred from homology"/>
<evidence type="ECO:0000259" key="4">
    <source>
        <dbReference type="PROSITE" id="PS50989"/>
    </source>
</evidence>
<evidence type="ECO:0000259" key="3">
    <source>
        <dbReference type="PROSITE" id="PS50980"/>
    </source>
</evidence>
<dbReference type="PANTHER" id="PTHR43842">
    <property type="entry name" value="PROPIONYL-COA CARBOXYLASE BETA CHAIN"/>
    <property type="match status" value="1"/>
</dbReference>
<dbReference type="GO" id="GO:0016740">
    <property type="term" value="F:transferase activity"/>
    <property type="evidence" value="ECO:0007669"/>
    <property type="project" value="UniProtKB-KW"/>
</dbReference>
<dbReference type="KEGG" id="nah:F5544_04250"/>
<organism evidence="5 6">
    <name type="scientific">Nocardia arthritidis</name>
    <dbReference type="NCBI Taxonomy" id="228602"/>
    <lineage>
        <taxon>Bacteria</taxon>
        <taxon>Bacillati</taxon>
        <taxon>Actinomycetota</taxon>
        <taxon>Actinomycetes</taxon>
        <taxon>Mycobacteriales</taxon>
        <taxon>Nocardiaceae</taxon>
        <taxon>Nocardia</taxon>
    </lineage>
</organism>
<evidence type="ECO:0000313" key="6">
    <source>
        <dbReference type="Proteomes" id="UP000503540"/>
    </source>
</evidence>
<evidence type="ECO:0000313" key="5">
    <source>
        <dbReference type="EMBL" id="QIS08764.1"/>
    </source>
</evidence>
<accession>A0A6G9Y6J5</accession>
<dbReference type="AlphaFoldDB" id="A0A6G9Y6J5"/>
<gene>
    <name evidence="5" type="ORF">F5544_04250</name>
</gene>
<dbReference type="GO" id="GO:0004658">
    <property type="term" value="F:propionyl-CoA carboxylase activity"/>
    <property type="evidence" value="ECO:0007669"/>
    <property type="project" value="TreeGrafter"/>
</dbReference>
<sequence length="582" mass="62522">MWSSASGGSWTASRRSSVAAAGTEPEARCRTAARQVLERRWSPIRCRYRLTSLVHNRLTEKVAQGVIGTRAKLDELAKILEIAAEPAGEAGAAKRAKKGIPSVRERVNMLLDPGTFIETGALARQPGQSDALYGDGLVTGRGSIGGRPVVVISHDQTVYGGSVGVTSAQKFMRALQFAFDNACPVVTINDSGGARIQDAVGSIASFGDISRVLEKLSGYVPQVSIILGKCAAGSVYGPINTDVLIGTKDSYMFVTGPEVIKAVNGEDVTAEELGGAKVQAERGTLHHVADTEEEAYAWARDYLSYMPTSCLEQPPIVNPGLEPEITASDRELDRIIPDSDRAGYDMHEILLRIFDDGGFHEIRAAFAPNLITGFARVDGYPVGVIANQPLVLGGSIDAACSDKSTYFIRLCDAFNIPLVFVADTPGVLPGLAEEASGVIIRGGRVPRAIIEATVPIINLVVRKSYGGAYGMMAARQVGADISFAWPTARIAVIGAESAVDLLGKRQLAAMPAEQRSAAREFMINHYNETIATPWVAAERGYIDAVIEPSRTRLEIRHALRLLRDKPTAKPEFNPRKHPVYPM</sequence>
<dbReference type="PROSITE" id="PS50980">
    <property type="entry name" value="COA_CT_NTER"/>
    <property type="match status" value="1"/>
</dbReference>
<keyword evidence="6" id="KW-1185">Reference proteome</keyword>
<reference evidence="5 6" key="1">
    <citation type="journal article" date="2019" name="ACS Chem. Biol.">
        <title>Identification and Mobilization of a Cryptic Antibiotic Biosynthesis Gene Locus from a Human-Pathogenic Nocardia Isolate.</title>
        <authorList>
            <person name="Herisse M."/>
            <person name="Ishida K."/>
            <person name="Porter J.L."/>
            <person name="Howden B."/>
            <person name="Hertweck C."/>
            <person name="Stinear T.P."/>
            <person name="Pidot S.J."/>
        </authorList>
    </citation>
    <scope>NUCLEOTIDE SEQUENCE [LARGE SCALE GENOMIC DNA]</scope>
    <source>
        <strain evidence="5 6">AUSMDU00012717</strain>
    </source>
</reference>
<feature type="domain" description="CoA carboxyltransferase C-terminal" evidence="4">
    <location>
        <begin position="327"/>
        <end position="572"/>
    </location>
</feature>
<dbReference type="EMBL" id="CP046172">
    <property type="protein sequence ID" value="QIS08764.1"/>
    <property type="molecule type" value="Genomic_DNA"/>
</dbReference>
<name>A0A6G9Y6J5_9NOCA</name>
<evidence type="ECO:0000256" key="1">
    <source>
        <dbReference type="ARBA" id="ARBA00006102"/>
    </source>
</evidence>
<dbReference type="GO" id="GO:0009317">
    <property type="term" value="C:acetyl-CoA carboxylase complex"/>
    <property type="evidence" value="ECO:0007669"/>
    <property type="project" value="TreeGrafter"/>
</dbReference>
<evidence type="ECO:0000256" key="2">
    <source>
        <dbReference type="SAM" id="MobiDB-lite"/>
    </source>
</evidence>